<sequence>MGMLLSYYRHSRAMACATGPLAMECRVPYKGKACNTTWSAAKALVVADVGSYRATTRFQSERRVTRSVTVNLADDRVIRWLASL</sequence>
<reference evidence="1 2" key="1">
    <citation type="journal article" date="2012" name="PLoS Pathog.">
        <title>Diverse lifestyles and strategies of plant pathogenesis encoded in the genomes of eighteen Dothideomycetes fungi.</title>
        <authorList>
            <person name="Ohm R.A."/>
            <person name="Feau N."/>
            <person name="Henrissat B."/>
            <person name="Schoch C.L."/>
            <person name="Horwitz B.A."/>
            <person name="Barry K.W."/>
            <person name="Condon B.J."/>
            <person name="Copeland A.C."/>
            <person name="Dhillon B."/>
            <person name="Glaser F."/>
            <person name="Hesse C.N."/>
            <person name="Kosti I."/>
            <person name="LaButti K."/>
            <person name="Lindquist E.A."/>
            <person name="Lucas S."/>
            <person name="Salamov A.A."/>
            <person name="Bradshaw R.E."/>
            <person name="Ciuffetti L."/>
            <person name="Hamelin R.C."/>
            <person name="Kema G.H.J."/>
            <person name="Lawrence C."/>
            <person name="Scott J.A."/>
            <person name="Spatafora J.W."/>
            <person name="Turgeon B.G."/>
            <person name="de Wit P.J.G.M."/>
            <person name="Zhong S."/>
            <person name="Goodwin S.B."/>
            <person name="Grigoriev I.V."/>
        </authorList>
    </citation>
    <scope>NUCLEOTIDE SEQUENCE [LARGE SCALE GENOMIC DNA]</scope>
    <source>
        <strain evidence="1 2">UAMH 10762</strain>
    </source>
</reference>
<dbReference type="AlphaFoldDB" id="M2LH75"/>
<dbReference type="KEGG" id="bcom:BAUCODRAFT_125340"/>
<keyword evidence="2" id="KW-1185">Reference proteome</keyword>
<dbReference type="EMBL" id="KB445560">
    <property type="protein sequence ID" value="EMC93482.1"/>
    <property type="molecule type" value="Genomic_DNA"/>
</dbReference>
<accession>M2LH75</accession>
<dbReference type="HOGENOM" id="CLU_2527097_0_0_1"/>
<name>M2LH75_BAUPA</name>
<protein>
    <submittedName>
        <fullName evidence="1">Uncharacterized protein</fullName>
    </submittedName>
</protein>
<dbReference type="RefSeq" id="XP_007679614.1">
    <property type="nucleotide sequence ID" value="XM_007681424.1"/>
</dbReference>
<dbReference type="Proteomes" id="UP000011761">
    <property type="component" value="Unassembled WGS sequence"/>
</dbReference>
<organism evidence="1 2">
    <name type="scientific">Baudoinia panamericana (strain UAMH 10762)</name>
    <name type="common">Angels' share fungus</name>
    <name type="synonym">Baudoinia compniacensis (strain UAMH 10762)</name>
    <dbReference type="NCBI Taxonomy" id="717646"/>
    <lineage>
        <taxon>Eukaryota</taxon>
        <taxon>Fungi</taxon>
        <taxon>Dikarya</taxon>
        <taxon>Ascomycota</taxon>
        <taxon>Pezizomycotina</taxon>
        <taxon>Dothideomycetes</taxon>
        <taxon>Dothideomycetidae</taxon>
        <taxon>Mycosphaerellales</taxon>
        <taxon>Teratosphaeriaceae</taxon>
        <taxon>Baudoinia</taxon>
    </lineage>
</organism>
<evidence type="ECO:0000313" key="1">
    <source>
        <dbReference type="EMBL" id="EMC93482.1"/>
    </source>
</evidence>
<gene>
    <name evidence="1" type="ORF">BAUCODRAFT_125340</name>
</gene>
<evidence type="ECO:0000313" key="2">
    <source>
        <dbReference type="Proteomes" id="UP000011761"/>
    </source>
</evidence>
<dbReference type="GeneID" id="19107956"/>
<proteinExistence type="predicted"/>